<dbReference type="OrthoDB" id="2118965at2759"/>
<keyword evidence="2" id="KW-1185">Reference proteome</keyword>
<proteinExistence type="predicted"/>
<dbReference type="STRING" id="1336337.A0A3N4JGB6"/>
<organism evidence="1 2">
    <name type="scientific">Choiromyces venosus 120613-1</name>
    <dbReference type="NCBI Taxonomy" id="1336337"/>
    <lineage>
        <taxon>Eukaryota</taxon>
        <taxon>Fungi</taxon>
        <taxon>Dikarya</taxon>
        <taxon>Ascomycota</taxon>
        <taxon>Pezizomycotina</taxon>
        <taxon>Pezizomycetes</taxon>
        <taxon>Pezizales</taxon>
        <taxon>Tuberaceae</taxon>
        <taxon>Choiromyces</taxon>
    </lineage>
</organism>
<evidence type="ECO:0008006" key="3">
    <source>
        <dbReference type="Google" id="ProtNLM"/>
    </source>
</evidence>
<name>A0A3N4JGB6_9PEZI</name>
<dbReference type="AlphaFoldDB" id="A0A3N4JGB6"/>
<dbReference type="EMBL" id="ML120405">
    <property type="protein sequence ID" value="RPA97315.1"/>
    <property type="molecule type" value="Genomic_DNA"/>
</dbReference>
<sequence>MQAAKEAVKEFIHRDQKHDTEVRETFNPAITKERIIQKEIEESTTAIDRERHQDHYQTRIQPIEDHTVLPEQHKHNILPVEHRERRNFDDAESHMFKSTREALPVERTQVEGTTVASEHAHHHVYENVQPVIEREVVQPAVIHTTRQIHEKIVHEPSFHPPTVQPKMTLDEYKRAGGVLDGKKETRDWFEEMCSGMMIALVIKGSS</sequence>
<reference evidence="1 2" key="1">
    <citation type="journal article" date="2018" name="Nat. Ecol. Evol.">
        <title>Pezizomycetes genomes reveal the molecular basis of ectomycorrhizal truffle lifestyle.</title>
        <authorList>
            <person name="Murat C."/>
            <person name="Payen T."/>
            <person name="Noel B."/>
            <person name="Kuo A."/>
            <person name="Morin E."/>
            <person name="Chen J."/>
            <person name="Kohler A."/>
            <person name="Krizsan K."/>
            <person name="Balestrini R."/>
            <person name="Da Silva C."/>
            <person name="Montanini B."/>
            <person name="Hainaut M."/>
            <person name="Levati E."/>
            <person name="Barry K.W."/>
            <person name="Belfiori B."/>
            <person name="Cichocki N."/>
            <person name="Clum A."/>
            <person name="Dockter R.B."/>
            <person name="Fauchery L."/>
            <person name="Guy J."/>
            <person name="Iotti M."/>
            <person name="Le Tacon F."/>
            <person name="Lindquist E.A."/>
            <person name="Lipzen A."/>
            <person name="Malagnac F."/>
            <person name="Mello A."/>
            <person name="Molinier V."/>
            <person name="Miyauchi S."/>
            <person name="Poulain J."/>
            <person name="Riccioni C."/>
            <person name="Rubini A."/>
            <person name="Sitrit Y."/>
            <person name="Splivallo R."/>
            <person name="Traeger S."/>
            <person name="Wang M."/>
            <person name="Zifcakova L."/>
            <person name="Wipf D."/>
            <person name="Zambonelli A."/>
            <person name="Paolocci F."/>
            <person name="Nowrousian M."/>
            <person name="Ottonello S."/>
            <person name="Baldrian P."/>
            <person name="Spatafora J.W."/>
            <person name="Henrissat B."/>
            <person name="Nagy L.G."/>
            <person name="Aury J.M."/>
            <person name="Wincker P."/>
            <person name="Grigoriev I.V."/>
            <person name="Bonfante P."/>
            <person name="Martin F.M."/>
        </authorList>
    </citation>
    <scope>NUCLEOTIDE SEQUENCE [LARGE SCALE GENOMIC DNA]</scope>
    <source>
        <strain evidence="1 2">120613-1</strain>
    </source>
</reference>
<dbReference type="Proteomes" id="UP000276215">
    <property type="component" value="Unassembled WGS sequence"/>
</dbReference>
<dbReference type="PANTHER" id="PTHR38703">
    <property type="entry name" value="CHROMOSOME 8, WHOLE GENOME SHOTGUN SEQUENCE"/>
    <property type="match status" value="1"/>
</dbReference>
<dbReference type="PANTHER" id="PTHR38703:SF1">
    <property type="entry name" value="ALLERGEN"/>
    <property type="match status" value="1"/>
</dbReference>
<accession>A0A3N4JGB6</accession>
<gene>
    <name evidence="1" type="ORF">L873DRAFT_1829033</name>
</gene>
<evidence type="ECO:0000313" key="2">
    <source>
        <dbReference type="Proteomes" id="UP000276215"/>
    </source>
</evidence>
<protein>
    <recommendedName>
        <fullName evidence="3">Allergen</fullName>
    </recommendedName>
</protein>
<evidence type="ECO:0000313" key="1">
    <source>
        <dbReference type="EMBL" id="RPA97315.1"/>
    </source>
</evidence>